<reference evidence="1" key="2">
    <citation type="submission" date="2022-02" db="EMBL/GenBank/DDBJ databases">
        <authorList>
            <person name="Elcheninov A.G."/>
            <person name="Sorokin D.Y."/>
            <person name="Kublanov I.V."/>
        </authorList>
    </citation>
    <scope>NUCLEOTIDE SEQUENCE</scope>
    <source>
        <strain evidence="1">AArc-St2</strain>
    </source>
</reference>
<dbReference type="Pfam" id="PF24398">
    <property type="entry name" value="DUF7542"/>
    <property type="match status" value="1"/>
</dbReference>
<proteinExistence type="predicted"/>
<evidence type="ECO:0000313" key="1">
    <source>
        <dbReference type="EMBL" id="MCL9818034.1"/>
    </source>
</evidence>
<dbReference type="InterPro" id="IPR055964">
    <property type="entry name" value="DUF7542"/>
</dbReference>
<organism evidence="1 2">
    <name type="scientific">Natronocalculus amylovorans</name>
    <dbReference type="NCBI Taxonomy" id="2917812"/>
    <lineage>
        <taxon>Archaea</taxon>
        <taxon>Methanobacteriati</taxon>
        <taxon>Methanobacteriota</taxon>
        <taxon>Stenosarchaea group</taxon>
        <taxon>Halobacteria</taxon>
        <taxon>Halobacteriales</taxon>
        <taxon>Haloferacaceae</taxon>
        <taxon>Natronocalculus</taxon>
    </lineage>
</organism>
<comment type="caution">
    <text evidence="1">The sequence shown here is derived from an EMBL/GenBank/DDBJ whole genome shotgun (WGS) entry which is preliminary data.</text>
</comment>
<dbReference type="RefSeq" id="WP_250585462.1">
    <property type="nucleotide sequence ID" value="NZ_JAKRVX010000007.1"/>
</dbReference>
<gene>
    <name evidence="1" type="ORF">AArcSt2_13915</name>
</gene>
<dbReference type="AlphaFoldDB" id="A0AAE3FZ83"/>
<dbReference type="Proteomes" id="UP001203207">
    <property type="component" value="Unassembled WGS sequence"/>
</dbReference>
<reference evidence="1" key="1">
    <citation type="journal article" date="2022" name="Syst. Appl. Microbiol.">
        <title>Natronocalculus amylovorans gen. nov., sp. nov., and Natranaeroarchaeum aerophilus sp. nov., dominant culturable amylolytic natronoarchaea from hypersaline soda lakes in southwestern Siberia.</title>
        <authorList>
            <person name="Sorokin D.Y."/>
            <person name="Elcheninov A.G."/>
            <person name="Khizhniak T.V."/>
            <person name="Koenen M."/>
            <person name="Bale N.J."/>
            <person name="Damste J.S.S."/>
            <person name="Kublanov I.V."/>
        </authorList>
    </citation>
    <scope>NUCLEOTIDE SEQUENCE</scope>
    <source>
        <strain evidence="1">AArc-St2</strain>
    </source>
</reference>
<keyword evidence="2" id="KW-1185">Reference proteome</keyword>
<accession>A0AAE3FZ83</accession>
<protein>
    <submittedName>
        <fullName evidence="1">Uncharacterized protein</fullName>
    </submittedName>
</protein>
<evidence type="ECO:0000313" key="2">
    <source>
        <dbReference type="Proteomes" id="UP001203207"/>
    </source>
</evidence>
<sequence>MKETSVTVTCSECEYESVFQKLSDARVALAAHETETGHVVDWSIEKLSAGVEKAGDDAGVCGIPGLENPKTPLIRF</sequence>
<name>A0AAE3FZ83_9EURY</name>
<dbReference type="EMBL" id="JAKRVX010000007">
    <property type="protein sequence ID" value="MCL9818034.1"/>
    <property type="molecule type" value="Genomic_DNA"/>
</dbReference>